<evidence type="ECO:0000256" key="2">
    <source>
        <dbReference type="ARBA" id="ARBA00007639"/>
    </source>
</evidence>
<dbReference type="AlphaFoldDB" id="A0A4P6P6P9"/>
<sequence>MQKVISIVLFSLLFSFSPVSHGEKFSVVFLNPGYPAENTTGYFWTNVTEFMQAAADDLDIQLTTIYAYRNHILMKSLVEEILRHDPDYVILVNEKGIAVNIAKQIAQHKVAIFMLLNDLDKAALNALSAEDKGFIVGSVTPDNYKAGKKLLQRLVAQGDSLHSSGESVCTQKILALQGDYSTPASIAREQGLKDGLLALPKLALVDSSVANWSKQQAYQKVKGIMQRSRIDIIWAANDAMAFGAKKAVKEANLDYPVVIGGINWDVNDEQFPLDISFGGHVTLGAKAMTMLYDIHHQQLPVEQRHINIDIFESSENAAFLPFVDKLKDKRFAGYDFTLFTGKTGNKRQFTIENLTDSYQ</sequence>
<reference evidence="6 7" key="1">
    <citation type="submission" date="2018-12" db="EMBL/GenBank/DDBJ databases">
        <title>Complete genome of Litorilituus sediminis.</title>
        <authorList>
            <person name="Liu A."/>
            <person name="Rong J."/>
        </authorList>
    </citation>
    <scope>NUCLEOTIDE SEQUENCE [LARGE SCALE GENOMIC DNA]</scope>
    <source>
        <strain evidence="6 7">JCM 17549</strain>
    </source>
</reference>
<dbReference type="PANTHER" id="PTHR46847">
    <property type="entry name" value="D-ALLOSE-BINDING PERIPLASMIC PROTEIN-RELATED"/>
    <property type="match status" value="1"/>
</dbReference>
<proteinExistence type="inferred from homology"/>
<comment type="subcellular location">
    <subcellularLocation>
        <location evidence="1">Cell envelope</location>
    </subcellularLocation>
</comment>
<dbReference type="KEGG" id="lsd:EMK97_16275"/>
<dbReference type="PANTHER" id="PTHR46847:SF2">
    <property type="entry name" value="ABC TRANSPORTER SUGAR-BINDING PROTEIN"/>
    <property type="match status" value="1"/>
</dbReference>
<evidence type="ECO:0000256" key="4">
    <source>
        <dbReference type="SAM" id="SignalP"/>
    </source>
</evidence>
<dbReference type="CDD" id="cd06324">
    <property type="entry name" value="PBP1_ABC_sugar_binding-like"/>
    <property type="match status" value="1"/>
</dbReference>
<feature type="domain" description="Periplasmic binding protein" evidence="5">
    <location>
        <begin position="39"/>
        <end position="261"/>
    </location>
</feature>
<evidence type="ECO:0000313" key="6">
    <source>
        <dbReference type="EMBL" id="QBG37174.1"/>
    </source>
</evidence>
<protein>
    <submittedName>
        <fullName evidence="6">Sugar ABC transporter substrate-binding protein</fullName>
    </submittedName>
</protein>
<dbReference type="SUPFAM" id="SSF53822">
    <property type="entry name" value="Periplasmic binding protein-like I"/>
    <property type="match status" value="1"/>
</dbReference>
<dbReference type="RefSeq" id="WP_130603841.1">
    <property type="nucleotide sequence ID" value="NZ_CP034759.1"/>
</dbReference>
<organism evidence="6 7">
    <name type="scientific">Litorilituus sediminis</name>
    <dbReference type="NCBI Taxonomy" id="718192"/>
    <lineage>
        <taxon>Bacteria</taxon>
        <taxon>Pseudomonadati</taxon>
        <taxon>Pseudomonadota</taxon>
        <taxon>Gammaproteobacteria</taxon>
        <taxon>Alteromonadales</taxon>
        <taxon>Colwelliaceae</taxon>
        <taxon>Litorilituus</taxon>
    </lineage>
</organism>
<evidence type="ECO:0000256" key="1">
    <source>
        <dbReference type="ARBA" id="ARBA00004196"/>
    </source>
</evidence>
<dbReference type="Pfam" id="PF13407">
    <property type="entry name" value="Peripla_BP_4"/>
    <property type="match status" value="1"/>
</dbReference>
<dbReference type="GO" id="GO:0030313">
    <property type="term" value="C:cell envelope"/>
    <property type="evidence" value="ECO:0007669"/>
    <property type="project" value="UniProtKB-SubCell"/>
</dbReference>
<evidence type="ECO:0000313" key="7">
    <source>
        <dbReference type="Proteomes" id="UP000290244"/>
    </source>
</evidence>
<dbReference type="InterPro" id="IPR025997">
    <property type="entry name" value="SBP_2_dom"/>
</dbReference>
<gene>
    <name evidence="6" type="ORF">EMK97_16275</name>
</gene>
<evidence type="ECO:0000256" key="3">
    <source>
        <dbReference type="ARBA" id="ARBA00022729"/>
    </source>
</evidence>
<keyword evidence="3 4" id="KW-0732">Signal</keyword>
<dbReference type="InterPro" id="IPR028082">
    <property type="entry name" value="Peripla_BP_I"/>
</dbReference>
<accession>A0A4P6P6P9</accession>
<dbReference type="Gene3D" id="3.40.50.2300">
    <property type="match status" value="2"/>
</dbReference>
<feature type="signal peptide" evidence="4">
    <location>
        <begin position="1"/>
        <end position="21"/>
    </location>
</feature>
<dbReference type="GO" id="GO:0055085">
    <property type="term" value="P:transmembrane transport"/>
    <property type="evidence" value="ECO:0007669"/>
    <property type="project" value="UniProtKB-ARBA"/>
</dbReference>
<name>A0A4P6P6P9_9GAMM</name>
<dbReference type="Proteomes" id="UP000290244">
    <property type="component" value="Chromosome"/>
</dbReference>
<feature type="chain" id="PRO_5020192995" evidence="4">
    <location>
        <begin position="22"/>
        <end position="359"/>
    </location>
</feature>
<dbReference type="OrthoDB" id="245475at2"/>
<evidence type="ECO:0000259" key="5">
    <source>
        <dbReference type="Pfam" id="PF13407"/>
    </source>
</evidence>
<dbReference type="EMBL" id="CP034759">
    <property type="protein sequence ID" value="QBG37174.1"/>
    <property type="molecule type" value="Genomic_DNA"/>
</dbReference>
<keyword evidence="7" id="KW-1185">Reference proteome</keyword>
<comment type="similarity">
    <text evidence="2">Belongs to the bacterial solute-binding protein 2 family.</text>
</comment>
<dbReference type="GO" id="GO:0030246">
    <property type="term" value="F:carbohydrate binding"/>
    <property type="evidence" value="ECO:0007669"/>
    <property type="project" value="UniProtKB-ARBA"/>
</dbReference>